<dbReference type="InterPro" id="IPR016188">
    <property type="entry name" value="PurM-like_N"/>
</dbReference>
<evidence type="ECO:0000256" key="1">
    <source>
        <dbReference type="ARBA" id="ARBA00006243"/>
    </source>
</evidence>
<dbReference type="Pfam" id="PF02769">
    <property type="entry name" value="AIRS_C"/>
    <property type="match status" value="1"/>
</dbReference>
<evidence type="ECO:0000259" key="2">
    <source>
        <dbReference type="Pfam" id="PF00586"/>
    </source>
</evidence>
<dbReference type="PANTHER" id="PTHR30303:SF4">
    <property type="entry name" value="HYDROGENASE EXPRESSION_FORMATION PROTEIN HYPE"/>
    <property type="match status" value="1"/>
</dbReference>
<dbReference type="InterPro" id="IPR011854">
    <property type="entry name" value="HypE"/>
</dbReference>
<evidence type="ECO:0000313" key="4">
    <source>
        <dbReference type="EMBL" id="GGM76920.1"/>
    </source>
</evidence>
<dbReference type="Pfam" id="PF00586">
    <property type="entry name" value="AIRS"/>
    <property type="match status" value="1"/>
</dbReference>
<protein>
    <submittedName>
        <fullName evidence="4">Uncharacterized protein</fullName>
    </submittedName>
</protein>
<dbReference type="SUPFAM" id="SSF55326">
    <property type="entry name" value="PurM N-terminal domain-like"/>
    <property type="match status" value="1"/>
</dbReference>
<evidence type="ECO:0000259" key="3">
    <source>
        <dbReference type="Pfam" id="PF02769"/>
    </source>
</evidence>
<keyword evidence="5" id="KW-1185">Reference proteome</keyword>
<dbReference type="Gene3D" id="3.90.650.10">
    <property type="entry name" value="PurM-like C-terminal domain"/>
    <property type="match status" value="1"/>
</dbReference>
<reference evidence="4" key="1">
    <citation type="journal article" date="2014" name="Int. J. Syst. Evol. Microbiol.">
        <title>Complete genome sequence of Corynebacterium casei LMG S-19264T (=DSM 44701T), isolated from a smear-ripened cheese.</title>
        <authorList>
            <consortium name="US DOE Joint Genome Institute (JGI-PGF)"/>
            <person name="Walter F."/>
            <person name="Albersmeier A."/>
            <person name="Kalinowski J."/>
            <person name="Ruckert C."/>
        </authorList>
    </citation>
    <scope>NUCLEOTIDE SEQUENCE</scope>
    <source>
        <strain evidence="4">JCM 13583</strain>
    </source>
</reference>
<comment type="caution">
    <text evidence="4">The sequence shown here is derived from an EMBL/GenBank/DDBJ whole genome shotgun (WGS) entry which is preliminary data.</text>
</comment>
<accession>A0AA37FBP5</accession>
<dbReference type="AlphaFoldDB" id="A0AA37FBP5"/>
<dbReference type="RefSeq" id="WP_188681502.1">
    <property type="nucleotide sequence ID" value="NZ_BMNY01000002.1"/>
</dbReference>
<organism evidence="4 5">
    <name type="scientific">Thermogymnomonas acidicola</name>
    <dbReference type="NCBI Taxonomy" id="399579"/>
    <lineage>
        <taxon>Archaea</taxon>
        <taxon>Methanobacteriati</taxon>
        <taxon>Thermoplasmatota</taxon>
        <taxon>Thermoplasmata</taxon>
        <taxon>Thermoplasmatales</taxon>
        <taxon>Thermogymnomonas</taxon>
    </lineage>
</organism>
<dbReference type="Proteomes" id="UP000632195">
    <property type="component" value="Unassembled WGS sequence"/>
</dbReference>
<feature type="domain" description="PurM-like C-terminal" evidence="3">
    <location>
        <begin position="127"/>
        <end position="287"/>
    </location>
</feature>
<comment type="similarity">
    <text evidence="1">Belongs to the HypE family.</text>
</comment>
<name>A0AA37FBP5_9ARCH</name>
<dbReference type="Gene3D" id="3.30.1330.10">
    <property type="entry name" value="PurM-like, N-terminal domain"/>
    <property type="match status" value="1"/>
</dbReference>
<dbReference type="PIRSF" id="PIRSF005644">
    <property type="entry name" value="Hdrgns_mtr_HypE"/>
    <property type="match status" value="1"/>
</dbReference>
<gene>
    <name evidence="4" type="ORF">GCM10007108_13770</name>
</gene>
<proteinExistence type="inferred from homology"/>
<dbReference type="InterPro" id="IPR010918">
    <property type="entry name" value="PurM-like_C_dom"/>
</dbReference>
<dbReference type="SUPFAM" id="SSF56042">
    <property type="entry name" value="PurM C-terminal domain-like"/>
    <property type="match status" value="1"/>
</dbReference>
<dbReference type="PANTHER" id="PTHR30303">
    <property type="entry name" value="HYDROGENASE ISOENZYMES FORMATION PROTEIN HYPE"/>
    <property type="match status" value="1"/>
</dbReference>
<dbReference type="EMBL" id="BMNY01000002">
    <property type="protein sequence ID" value="GGM76920.1"/>
    <property type="molecule type" value="Genomic_DNA"/>
</dbReference>
<dbReference type="InterPro" id="IPR036921">
    <property type="entry name" value="PurM-like_N_sf"/>
</dbReference>
<evidence type="ECO:0000313" key="5">
    <source>
        <dbReference type="Proteomes" id="UP000632195"/>
    </source>
</evidence>
<reference evidence="4" key="2">
    <citation type="submission" date="2022-09" db="EMBL/GenBank/DDBJ databases">
        <authorList>
            <person name="Sun Q."/>
            <person name="Ohkuma M."/>
        </authorList>
    </citation>
    <scope>NUCLEOTIDE SEQUENCE</scope>
    <source>
        <strain evidence="4">JCM 13583</strain>
    </source>
</reference>
<sequence length="319" mass="34227">MPPSPGVDCGIFSIGGRYFAVTTDPFPVHLELGMERAIWLAVHITASDLCTTGLRPAWAAISLALPPDFHENTIGAIWERASEECAALGCSIVARKVLRAPRSSQPMSGSITMLGSGETYVTTRSARPGDVILMTKSAGLEAAIVLALSFREKVEKAFGSDVFRAIDSRFMEMSTVRDSEVCMSAGTGSEGVTSMHDATEGGVLGALFEISEASGNGIEVYGESINVYEEVGQVCSLFGIDPLRSISEGTLIITARPQAVDGLIDSMRRAGIHVSEIGRILEKSEGKWMVRSGRRERLVHPGRDPYWAAFDAARKSGVR</sequence>
<feature type="domain" description="PurM-like N-terminal" evidence="2">
    <location>
        <begin position="7"/>
        <end position="115"/>
    </location>
</feature>
<dbReference type="InterPro" id="IPR036676">
    <property type="entry name" value="PurM-like_C_sf"/>
</dbReference>
<dbReference type="GO" id="GO:0051604">
    <property type="term" value="P:protein maturation"/>
    <property type="evidence" value="ECO:0007669"/>
    <property type="project" value="TreeGrafter"/>
</dbReference>